<dbReference type="SUPFAM" id="SSF51445">
    <property type="entry name" value="(Trans)glycosidases"/>
    <property type="match status" value="1"/>
</dbReference>
<dbReference type="EC" id="3.2.1.52" evidence="2"/>
<dbReference type="PANTHER" id="PTHR22600">
    <property type="entry name" value="BETA-HEXOSAMINIDASE"/>
    <property type="match status" value="1"/>
</dbReference>
<feature type="domain" description="Beta-hexosaminidase bacterial type N-terminal" evidence="6">
    <location>
        <begin position="68"/>
        <end position="120"/>
    </location>
</feature>
<keyword evidence="4 7" id="KW-0326">Glycosidase</keyword>
<comment type="catalytic activity">
    <reaction evidence="1">
        <text>Hydrolysis of terminal non-reducing N-acetyl-D-hexosamine residues in N-acetyl-beta-D-hexosaminides.</text>
        <dbReference type="EC" id="3.2.1.52"/>
    </reaction>
</comment>
<keyword evidence="3 7" id="KW-0378">Hydrolase</keyword>
<gene>
    <name evidence="7" type="primary">chb</name>
    <name evidence="7" type="ORF">FPLFYP42_00241</name>
</gene>
<protein>
    <recommendedName>
        <fullName evidence="2">beta-N-acetylhexosaminidase</fullName>
        <ecNumber evidence="2">3.2.1.52</ecNumber>
    </recommendedName>
</protein>
<feature type="active site" description="Proton donor" evidence="5">
    <location>
        <position position="265"/>
    </location>
</feature>
<evidence type="ECO:0000256" key="4">
    <source>
        <dbReference type="ARBA" id="ARBA00023295"/>
    </source>
</evidence>
<dbReference type="EMBL" id="CACRUB010000014">
    <property type="protein sequence ID" value="VYT68232.1"/>
    <property type="molecule type" value="Genomic_DNA"/>
</dbReference>
<dbReference type="GO" id="GO:0004563">
    <property type="term" value="F:beta-N-acetylhexosaminidase activity"/>
    <property type="evidence" value="ECO:0007669"/>
    <property type="project" value="UniProtKB-EC"/>
</dbReference>
<reference evidence="7" key="1">
    <citation type="submission" date="2019-11" db="EMBL/GenBank/DDBJ databases">
        <authorList>
            <person name="Feng L."/>
        </authorList>
    </citation>
    <scope>NUCLEOTIDE SEQUENCE</scope>
    <source>
        <strain evidence="7">FplautiiLFYP42</strain>
    </source>
</reference>
<evidence type="ECO:0000256" key="1">
    <source>
        <dbReference type="ARBA" id="ARBA00001231"/>
    </source>
</evidence>
<dbReference type="InterPro" id="IPR025705">
    <property type="entry name" value="Beta_hexosaminidase_sua/sub"/>
</dbReference>
<dbReference type="RefSeq" id="WP_156620964.1">
    <property type="nucleotide sequence ID" value="NZ_CACRUB010000014.1"/>
</dbReference>
<dbReference type="Gene3D" id="3.30.379.10">
    <property type="entry name" value="Chitobiase/beta-hexosaminidase domain 2-like"/>
    <property type="match status" value="1"/>
</dbReference>
<dbReference type="InterPro" id="IPR017853">
    <property type="entry name" value="GH"/>
</dbReference>
<dbReference type="Pfam" id="PF02838">
    <property type="entry name" value="Glyco_hydro_20b"/>
    <property type="match status" value="1"/>
</dbReference>
<dbReference type="InterPro" id="IPR015882">
    <property type="entry name" value="HEX_bac_N"/>
</dbReference>
<dbReference type="SUPFAM" id="SSF55545">
    <property type="entry name" value="beta-N-acetylhexosaminidase-like domain"/>
    <property type="match status" value="1"/>
</dbReference>
<evidence type="ECO:0000259" key="6">
    <source>
        <dbReference type="Pfam" id="PF02838"/>
    </source>
</evidence>
<dbReference type="GO" id="GO:0016020">
    <property type="term" value="C:membrane"/>
    <property type="evidence" value="ECO:0007669"/>
    <property type="project" value="TreeGrafter"/>
</dbReference>
<accession>A0A6N2YSF9</accession>
<dbReference type="PRINTS" id="PR00738">
    <property type="entry name" value="GLHYDRLASE20"/>
</dbReference>
<proteinExistence type="predicted"/>
<organism evidence="7">
    <name type="scientific">Flavonifractor plautii</name>
    <name type="common">Fusobacterium plautii</name>
    <dbReference type="NCBI Taxonomy" id="292800"/>
    <lineage>
        <taxon>Bacteria</taxon>
        <taxon>Bacillati</taxon>
        <taxon>Bacillota</taxon>
        <taxon>Clostridia</taxon>
        <taxon>Eubacteriales</taxon>
        <taxon>Oscillospiraceae</taxon>
        <taxon>Flavonifractor</taxon>
    </lineage>
</organism>
<evidence type="ECO:0000256" key="3">
    <source>
        <dbReference type="ARBA" id="ARBA00022801"/>
    </source>
</evidence>
<evidence type="ECO:0000256" key="5">
    <source>
        <dbReference type="PIRSR" id="PIRSR625705-1"/>
    </source>
</evidence>
<dbReference type="InterPro" id="IPR029018">
    <property type="entry name" value="Hex-like_dom2"/>
</dbReference>
<evidence type="ECO:0000313" key="7">
    <source>
        <dbReference type="EMBL" id="VYT68232.1"/>
    </source>
</evidence>
<name>A0A6N2YSF9_FLAPL</name>
<dbReference type="AlphaFoldDB" id="A0A6N2YSF9"/>
<dbReference type="GO" id="GO:0005975">
    <property type="term" value="P:carbohydrate metabolic process"/>
    <property type="evidence" value="ECO:0007669"/>
    <property type="project" value="InterPro"/>
</dbReference>
<evidence type="ECO:0000256" key="2">
    <source>
        <dbReference type="ARBA" id="ARBA00012663"/>
    </source>
</evidence>
<sequence length="667" mass="75055">MSIKIYPAVKELCLGEGCCRLSALENAACSDTGETLWWKGLPQQMLPGGRKGGAPFRYTVGAPGACEPPEEEQGYTLAITHDGIVVQGTDRAGLRYGLDTLRQLVMQAEDGVLPCLTIRDFPALKRRGLMLDVSRGKVYTRTYLLNLVELLSKLRYNVLQLYVEHTFAFRRHPEISEGSDPLTAEDVLAIQAACKERGIELQANLQSLGHFRRILTRPEHRHLAESDLFWSLSTTSEDSFRLLDELYGEYLPLFESPWLNVCLDEPYDLGCGKSAEAKAHGQNLYLSYFERIHQLAAKYGKRIMAFADVFLRDPDGMSQMPADVIYLDWCYDPKKHYGTPARIGASGRSFWVCPGTGNWNTLFPRVDGAVDNIAQMVSEGVEAGAEGMLLTDWNDHGAYAQPGPGYYIYAYGGAAAWQGDAPDAEAVSEQSDCALGMPGYARVVRRLAEIYRLPPFWSKNRSQCVMALFDEPVFGKSVRGLEPPSGIRPYDLALPEGIRPVLERHSHHPLRPCFQITSTVCDRVREIVAEAAEDVAVLPDGPVRAQFSYILEAFTLMADKLAFSRGLLADFRARQVSIEDFLELEDQLRLLIKRYVHLQMTYTKLWLDIARPSEIELSLTYFAHIIERLDYLWEWLSVQREETAAGREADYDFVSYETAGYTTLPTY</sequence>
<dbReference type="Gene3D" id="3.20.20.80">
    <property type="entry name" value="Glycosidases"/>
    <property type="match status" value="1"/>
</dbReference>
<dbReference type="GO" id="GO:0030203">
    <property type="term" value="P:glycosaminoglycan metabolic process"/>
    <property type="evidence" value="ECO:0007669"/>
    <property type="project" value="TreeGrafter"/>
</dbReference>
<dbReference type="PANTHER" id="PTHR22600:SF57">
    <property type="entry name" value="BETA-N-ACETYLHEXOSAMINIDASE"/>
    <property type="match status" value="1"/>
</dbReference>